<feature type="transmembrane region" description="Helical" evidence="7">
    <location>
        <begin position="54"/>
        <end position="78"/>
    </location>
</feature>
<dbReference type="RefSeq" id="XP_049133550.1">
    <property type="nucleotide sequence ID" value="XM_049277593.1"/>
</dbReference>
<feature type="region of interest" description="Disordered" evidence="6">
    <location>
        <begin position="294"/>
        <end position="332"/>
    </location>
</feature>
<dbReference type="PANTHER" id="PTHR33048:SF15">
    <property type="entry name" value="INTEGRAL MEMBRANE PROTEIN"/>
    <property type="match status" value="1"/>
</dbReference>
<dbReference type="InterPro" id="IPR049326">
    <property type="entry name" value="Rhodopsin_dom_fungi"/>
</dbReference>
<sequence length="401" mass="43701">MSTTVDPNLRILEPEGLPLAIIIISSIFLVISVLCVGVRTRVRLVEGTFGLDDGLMLAGTIVYVVVVALAIYGCLVGLGTLQEKLNMWMFSEALKIYIVWILIYVIALALVKSSVCLTIQRIITTDKGLRIAVWVLLGVTWASFLITFIGTLLYCHPVNALWTPAMILSGEGTCGSVEVFVAIGHVATSSTIVTDLALVVVPAIILWGTQMKTQTKLQVFGLLSFASVASIITMVRIPYVNRFKAQQDLQCSLYHETYNEIVWVAHTVLCSNIETGIGCIASSVPSLRRFIARSRGTTESTNPSGSGTKTGLFTIGSKPLEPRSRDRFRNPTDVGFSLATVHGRGDETWERLQDGDSDKGDLLPSDQKAGIHAQYTYQVDIEMSPGMRNTTGRPGDVPMSR</sequence>
<evidence type="ECO:0000313" key="10">
    <source>
        <dbReference type="Proteomes" id="UP001055115"/>
    </source>
</evidence>
<dbReference type="InterPro" id="IPR052337">
    <property type="entry name" value="SAT4-like"/>
</dbReference>
<feature type="compositionally biased region" description="Polar residues" evidence="6">
    <location>
        <begin position="295"/>
        <end position="311"/>
    </location>
</feature>
<feature type="transmembrane region" description="Helical" evidence="7">
    <location>
        <begin position="20"/>
        <end position="42"/>
    </location>
</feature>
<proteinExistence type="inferred from homology"/>
<evidence type="ECO:0000256" key="1">
    <source>
        <dbReference type="ARBA" id="ARBA00004141"/>
    </source>
</evidence>
<dbReference type="GO" id="GO:0016020">
    <property type="term" value="C:membrane"/>
    <property type="evidence" value="ECO:0007669"/>
    <property type="project" value="UniProtKB-SubCell"/>
</dbReference>
<feature type="transmembrane region" description="Helical" evidence="7">
    <location>
        <begin position="131"/>
        <end position="154"/>
    </location>
</feature>
<evidence type="ECO:0000256" key="3">
    <source>
        <dbReference type="ARBA" id="ARBA00022989"/>
    </source>
</evidence>
<protein>
    <recommendedName>
        <fullName evidence="8">Rhodopsin domain-containing protein</fullName>
    </recommendedName>
</protein>
<comment type="similarity">
    <text evidence="5">Belongs to the SAT4 family.</text>
</comment>
<keyword evidence="4 7" id="KW-0472">Membrane</keyword>
<evidence type="ECO:0000256" key="2">
    <source>
        <dbReference type="ARBA" id="ARBA00022692"/>
    </source>
</evidence>
<name>A0AA37PF93_9PEZI</name>
<accession>A0AA37PF93</accession>
<comment type="caution">
    <text evidence="9">The sequence shown here is derived from an EMBL/GenBank/DDBJ whole genome shotgun (WGS) entry which is preliminary data.</text>
</comment>
<dbReference type="AlphaFoldDB" id="A0AA37PF93"/>
<dbReference type="PANTHER" id="PTHR33048">
    <property type="entry name" value="PTH11-LIKE INTEGRAL MEMBRANE PROTEIN (AFU_ORTHOLOGUE AFUA_5G11245)"/>
    <property type="match status" value="1"/>
</dbReference>
<dbReference type="Proteomes" id="UP001055115">
    <property type="component" value="Unassembled WGS sequence"/>
</dbReference>
<feature type="transmembrane region" description="Helical" evidence="7">
    <location>
        <begin position="179"/>
        <end position="207"/>
    </location>
</feature>
<evidence type="ECO:0000256" key="5">
    <source>
        <dbReference type="ARBA" id="ARBA00038359"/>
    </source>
</evidence>
<gene>
    <name evidence="9" type="ORF">ColSpa_11381</name>
</gene>
<evidence type="ECO:0000259" key="8">
    <source>
        <dbReference type="Pfam" id="PF20684"/>
    </source>
</evidence>
<feature type="domain" description="Rhodopsin" evidence="8">
    <location>
        <begin position="39"/>
        <end position="292"/>
    </location>
</feature>
<feature type="transmembrane region" description="Helical" evidence="7">
    <location>
        <begin position="98"/>
        <end position="119"/>
    </location>
</feature>
<feature type="compositionally biased region" description="Basic and acidic residues" evidence="6">
    <location>
        <begin position="347"/>
        <end position="361"/>
    </location>
</feature>
<evidence type="ECO:0000256" key="4">
    <source>
        <dbReference type="ARBA" id="ARBA00023136"/>
    </source>
</evidence>
<keyword evidence="10" id="KW-1185">Reference proteome</keyword>
<organism evidence="9 10">
    <name type="scientific">Colletotrichum spaethianum</name>
    <dbReference type="NCBI Taxonomy" id="700344"/>
    <lineage>
        <taxon>Eukaryota</taxon>
        <taxon>Fungi</taxon>
        <taxon>Dikarya</taxon>
        <taxon>Ascomycota</taxon>
        <taxon>Pezizomycotina</taxon>
        <taxon>Sordariomycetes</taxon>
        <taxon>Hypocreomycetidae</taxon>
        <taxon>Glomerellales</taxon>
        <taxon>Glomerellaceae</taxon>
        <taxon>Colletotrichum</taxon>
        <taxon>Colletotrichum spaethianum species complex</taxon>
    </lineage>
</organism>
<keyword evidence="3 7" id="KW-1133">Transmembrane helix</keyword>
<evidence type="ECO:0000313" key="9">
    <source>
        <dbReference type="EMBL" id="GKT51200.1"/>
    </source>
</evidence>
<feature type="transmembrane region" description="Helical" evidence="7">
    <location>
        <begin position="219"/>
        <end position="239"/>
    </location>
</feature>
<feature type="compositionally biased region" description="Basic and acidic residues" evidence="6">
    <location>
        <begin position="320"/>
        <end position="330"/>
    </location>
</feature>
<comment type="subcellular location">
    <subcellularLocation>
        <location evidence="1">Membrane</location>
        <topology evidence="1">Multi-pass membrane protein</topology>
    </subcellularLocation>
</comment>
<dbReference type="GeneID" id="73332183"/>
<evidence type="ECO:0000256" key="7">
    <source>
        <dbReference type="SAM" id="Phobius"/>
    </source>
</evidence>
<feature type="region of interest" description="Disordered" evidence="6">
    <location>
        <begin position="347"/>
        <end position="367"/>
    </location>
</feature>
<evidence type="ECO:0000256" key="6">
    <source>
        <dbReference type="SAM" id="MobiDB-lite"/>
    </source>
</evidence>
<reference evidence="9 10" key="1">
    <citation type="submission" date="2022-03" db="EMBL/GenBank/DDBJ databases">
        <title>Genome data of Colletotrichum spp.</title>
        <authorList>
            <person name="Utami Y.D."/>
            <person name="Hiruma K."/>
        </authorList>
    </citation>
    <scope>NUCLEOTIDE SEQUENCE [LARGE SCALE GENOMIC DNA]</scope>
    <source>
        <strain evidence="9 10">MAFF 239500</strain>
    </source>
</reference>
<keyword evidence="2 7" id="KW-0812">Transmembrane</keyword>
<dbReference type="EMBL" id="BQXU01000045">
    <property type="protein sequence ID" value="GKT51200.1"/>
    <property type="molecule type" value="Genomic_DNA"/>
</dbReference>
<dbReference type="Pfam" id="PF20684">
    <property type="entry name" value="Fung_rhodopsin"/>
    <property type="match status" value="1"/>
</dbReference>